<protein>
    <submittedName>
        <fullName evidence="1">Putative 2-aminoethanethiol dioxygenase isoform X2</fullName>
    </submittedName>
</protein>
<keyword evidence="1" id="KW-0223">Dioxygenase</keyword>
<organism evidence="1">
    <name type="scientific">Rhizophora mucronata</name>
    <name type="common">Asiatic mangrove</name>
    <dbReference type="NCBI Taxonomy" id="61149"/>
    <lineage>
        <taxon>Eukaryota</taxon>
        <taxon>Viridiplantae</taxon>
        <taxon>Streptophyta</taxon>
        <taxon>Embryophyta</taxon>
        <taxon>Tracheophyta</taxon>
        <taxon>Spermatophyta</taxon>
        <taxon>Magnoliopsida</taxon>
        <taxon>eudicotyledons</taxon>
        <taxon>Gunneridae</taxon>
        <taxon>Pentapetalae</taxon>
        <taxon>rosids</taxon>
        <taxon>fabids</taxon>
        <taxon>Malpighiales</taxon>
        <taxon>Rhizophoraceae</taxon>
        <taxon>Rhizophora</taxon>
    </lineage>
</organism>
<dbReference type="EMBL" id="GGEC01011140">
    <property type="protein sequence ID" value="MBW91623.1"/>
    <property type="molecule type" value="Transcribed_RNA"/>
</dbReference>
<proteinExistence type="predicted"/>
<dbReference type="AlphaFoldDB" id="A0A2P2JDU1"/>
<reference evidence="1" key="1">
    <citation type="submission" date="2018-02" db="EMBL/GenBank/DDBJ databases">
        <title>Rhizophora mucronata_Transcriptome.</title>
        <authorList>
            <person name="Meera S.P."/>
            <person name="Sreeshan A."/>
            <person name="Augustine A."/>
        </authorList>
    </citation>
    <scope>NUCLEOTIDE SEQUENCE</scope>
    <source>
        <tissue evidence="1">Leaf</tissue>
    </source>
</reference>
<dbReference type="GO" id="GO:0051213">
    <property type="term" value="F:dioxygenase activity"/>
    <property type="evidence" value="ECO:0007669"/>
    <property type="project" value="UniProtKB-KW"/>
</dbReference>
<name>A0A2P2JDU1_RHIMU</name>
<accession>A0A2P2JDU1</accession>
<keyword evidence="1" id="KW-0560">Oxidoreductase</keyword>
<evidence type="ECO:0000313" key="1">
    <source>
        <dbReference type="EMBL" id="MBW91623.1"/>
    </source>
</evidence>
<sequence length="25" mass="2964">MCVTGEIRQYRQLNTCIYMNVKVSL</sequence>